<sequence length="203" mass="23764">MTRLDANQPSASLNSNHHRHRHHHHCCRHHRYCHRYSHCYHRHHHSHHHHHRHHCRHRHCHRYSHCCHHRHHHCHHHHRHRQHVIVVIIVIIIIVIMAKYSLLPMLCLNRKSEETVQITNAILNFVLGKHQIWSSPVSALPEPHAIPVSCLLTIWPVPAVLMIPLPSEGASGEQSKTYSKSLPWVCSDSSQLPTAELSVLAKT</sequence>
<feature type="transmembrane region" description="Helical" evidence="2">
    <location>
        <begin position="84"/>
        <end position="103"/>
    </location>
</feature>
<gene>
    <name evidence="3" type="ORF">HJG63_009241</name>
</gene>
<organism evidence="3 4">
    <name type="scientific">Rousettus aegyptiacus</name>
    <name type="common">Egyptian fruit bat</name>
    <name type="synonym">Pteropus aegyptiacus</name>
    <dbReference type="NCBI Taxonomy" id="9407"/>
    <lineage>
        <taxon>Eukaryota</taxon>
        <taxon>Metazoa</taxon>
        <taxon>Chordata</taxon>
        <taxon>Craniata</taxon>
        <taxon>Vertebrata</taxon>
        <taxon>Euteleostomi</taxon>
        <taxon>Mammalia</taxon>
        <taxon>Eutheria</taxon>
        <taxon>Laurasiatheria</taxon>
        <taxon>Chiroptera</taxon>
        <taxon>Yinpterochiroptera</taxon>
        <taxon>Pteropodoidea</taxon>
        <taxon>Pteropodidae</taxon>
        <taxon>Rousettinae</taxon>
        <taxon>Rousettus</taxon>
    </lineage>
</organism>
<keyword evidence="4" id="KW-1185">Reference proteome</keyword>
<reference evidence="3 4" key="1">
    <citation type="journal article" date="2020" name="Nature">
        <title>Six reference-quality genomes reveal evolution of bat adaptations.</title>
        <authorList>
            <person name="Jebb D."/>
            <person name="Huang Z."/>
            <person name="Pippel M."/>
            <person name="Hughes G.M."/>
            <person name="Lavrichenko K."/>
            <person name="Devanna P."/>
            <person name="Winkler S."/>
            <person name="Jermiin L.S."/>
            <person name="Skirmuntt E.C."/>
            <person name="Katzourakis A."/>
            <person name="Burkitt-Gray L."/>
            <person name="Ray D.A."/>
            <person name="Sullivan K.A.M."/>
            <person name="Roscito J.G."/>
            <person name="Kirilenko B.M."/>
            <person name="Davalos L.M."/>
            <person name="Corthals A.P."/>
            <person name="Power M.L."/>
            <person name="Jones G."/>
            <person name="Ransome R.D."/>
            <person name="Dechmann D.K.N."/>
            <person name="Locatelli A.G."/>
            <person name="Puechmaille S.J."/>
            <person name="Fedrigo O."/>
            <person name="Jarvis E.D."/>
            <person name="Hiller M."/>
            <person name="Vernes S.C."/>
            <person name="Myers E.W."/>
            <person name="Teeling E.C."/>
        </authorList>
    </citation>
    <scope>NUCLEOTIDE SEQUENCE [LARGE SCALE GENOMIC DNA]</scope>
    <source>
        <strain evidence="3">MRouAeg1</strain>
        <tissue evidence="3">Muscle</tissue>
    </source>
</reference>
<dbReference type="Proteomes" id="UP000593571">
    <property type="component" value="Unassembled WGS sequence"/>
</dbReference>
<evidence type="ECO:0000313" key="3">
    <source>
        <dbReference type="EMBL" id="KAF6410804.1"/>
    </source>
</evidence>
<keyword evidence="2" id="KW-0472">Membrane</keyword>
<name>A0A7J8CIT0_ROUAE</name>
<accession>A0A7J8CIT0</accession>
<evidence type="ECO:0000256" key="1">
    <source>
        <dbReference type="SAM" id="MobiDB-lite"/>
    </source>
</evidence>
<comment type="caution">
    <text evidence="3">The sequence shown here is derived from an EMBL/GenBank/DDBJ whole genome shotgun (WGS) entry which is preliminary data.</text>
</comment>
<evidence type="ECO:0000313" key="4">
    <source>
        <dbReference type="Proteomes" id="UP000593571"/>
    </source>
</evidence>
<proteinExistence type="predicted"/>
<keyword evidence="2" id="KW-0812">Transmembrane</keyword>
<keyword evidence="2" id="KW-1133">Transmembrane helix</keyword>
<feature type="compositionally biased region" description="Polar residues" evidence="1">
    <location>
        <begin position="1"/>
        <end position="15"/>
    </location>
</feature>
<protein>
    <submittedName>
        <fullName evidence="3">Uncharacterized protein</fullName>
    </submittedName>
</protein>
<evidence type="ECO:0000256" key="2">
    <source>
        <dbReference type="SAM" id="Phobius"/>
    </source>
</evidence>
<dbReference type="AlphaFoldDB" id="A0A7J8CIT0"/>
<feature type="region of interest" description="Disordered" evidence="1">
    <location>
        <begin position="1"/>
        <end position="20"/>
    </location>
</feature>
<dbReference type="EMBL" id="JACASE010000014">
    <property type="protein sequence ID" value="KAF6410804.1"/>
    <property type="molecule type" value="Genomic_DNA"/>
</dbReference>